<dbReference type="SUPFAM" id="SSF53659">
    <property type="entry name" value="Isocitrate/Isopropylmalate dehydrogenase-like"/>
    <property type="match status" value="1"/>
</dbReference>
<dbReference type="RefSeq" id="WP_167223178.1">
    <property type="nucleotide sequence ID" value="NZ_JAAQPH010000005.1"/>
</dbReference>
<dbReference type="InterPro" id="IPR005255">
    <property type="entry name" value="PdxA_fam"/>
</dbReference>
<dbReference type="Pfam" id="PF04166">
    <property type="entry name" value="PdxA"/>
    <property type="match status" value="1"/>
</dbReference>
<dbReference type="GO" id="GO:0051287">
    <property type="term" value="F:NAD binding"/>
    <property type="evidence" value="ECO:0007669"/>
    <property type="project" value="InterPro"/>
</dbReference>
<dbReference type="EMBL" id="JAAQPH010000005">
    <property type="protein sequence ID" value="NIA68500.1"/>
    <property type="molecule type" value="Genomic_DNA"/>
</dbReference>
<name>A0A967C4C6_9PROT</name>
<organism evidence="4 5">
    <name type="scientific">Pelagibius litoralis</name>
    <dbReference type="NCBI Taxonomy" id="374515"/>
    <lineage>
        <taxon>Bacteria</taxon>
        <taxon>Pseudomonadati</taxon>
        <taxon>Pseudomonadota</taxon>
        <taxon>Alphaproteobacteria</taxon>
        <taxon>Rhodospirillales</taxon>
        <taxon>Rhodovibrionaceae</taxon>
        <taxon>Pelagibius</taxon>
    </lineage>
</organism>
<keyword evidence="1" id="KW-0479">Metal-binding</keyword>
<gene>
    <name evidence="4" type="ORF">HBA54_07830</name>
</gene>
<comment type="caution">
    <text evidence="4">The sequence shown here is derived from an EMBL/GenBank/DDBJ whole genome shotgun (WGS) entry which is preliminary data.</text>
</comment>
<dbReference type="AlphaFoldDB" id="A0A967C4C6"/>
<keyword evidence="2" id="KW-0560">Oxidoreductase</keyword>
<dbReference type="PANTHER" id="PTHR30004">
    <property type="entry name" value="4-HYDROXYTHREONINE-4-PHOSPHATE DEHYDROGENASE"/>
    <property type="match status" value="1"/>
</dbReference>
<evidence type="ECO:0000256" key="3">
    <source>
        <dbReference type="ARBA" id="ARBA00023027"/>
    </source>
</evidence>
<dbReference type="Gene3D" id="3.40.718.10">
    <property type="entry name" value="Isopropylmalate Dehydrogenase"/>
    <property type="match status" value="1"/>
</dbReference>
<sequence>MKPKIALVQGDATGIGPELMAKLLARPEVREAADILVLSDVGVFAVGCAVAGEDIVFRRITATEEADWTEGEINLLDLPSEALQDVTPGAVSTIAGQAVLKGFGLALDLCKAGTADGLCFMPFNKEAMHLAGLGEEDETQWARTRIGHRGRVSEFNVIDGMWNARVTSHVPLNEVSGRLSEEEIVASVKLADQTLKAAGFARPKIAVAALNPHAGDGGKIGREEIEIIAPAVERARALQISCDGPFPSDTLYIKVRDGDYDCAVSMYHDQGQIAIKLLGFHMGVSVLSGLPFPMTTPAHGTAFDIVGQNKANVEPARRAFMMCAEMAANRREDAA</sequence>
<dbReference type="Proteomes" id="UP000761264">
    <property type="component" value="Unassembled WGS sequence"/>
</dbReference>
<evidence type="ECO:0000256" key="2">
    <source>
        <dbReference type="ARBA" id="ARBA00023002"/>
    </source>
</evidence>
<proteinExistence type="predicted"/>
<reference evidence="4" key="1">
    <citation type="submission" date="2020-03" db="EMBL/GenBank/DDBJ databases">
        <title>Genome of Pelagibius litoralis DSM 21314T.</title>
        <authorList>
            <person name="Wang G."/>
        </authorList>
    </citation>
    <scope>NUCLEOTIDE SEQUENCE</scope>
    <source>
        <strain evidence="4">DSM 21314</strain>
    </source>
</reference>
<dbReference type="GO" id="GO:0046872">
    <property type="term" value="F:metal ion binding"/>
    <property type="evidence" value="ECO:0007669"/>
    <property type="project" value="UniProtKB-KW"/>
</dbReference>
<keyword evidence="5" id="KW-1185">Reference proteome</keyword>
<accession>A0A967C4C6</accession>
<keyword evidence="3" id="KW-0520">NAD</keyword>
<evidence type="ECO:0000256" key="1">
    <source>
        <dbReference type="ARBA" id="ARBA00022723"/>
    </source>
</evidence>
<evidence type="ECO:0000313" key="4">
    <source>
        <dbReference type="EMBL" id="NIA68500.1"/>
    </source>
</evidence>
<protein>
    <submittedName>
        <fullName evidence="4">4-hydroxythreonine-4-phosphate dehydrogenase PdxA</fullName>
    </submittedName>
</protein>
<evidence type="ECO:0000313" key="5">
    <source>
        <dbReference type="Proteomes" id="UP000761264"/>
    </source>
</evidence>
<dbReference type="PANTHER" id="PTHR30004:SF3">
    <property type="entry name" value="4-HYDROXYTHREONINE-4-PHOSPHATE DEHYDROGENASE 2-RELATED"/>
    <property type="match status" value="1"/>
</dbReference>
<dbReference type="GO" id="GO:0016491">
    <property type="term" value="F:oxidoreductase activity"/>
    <property type="evidence" value="ECO:0007669"/>
    <property type="project" value="UniProtKB-KW"/>
</dbReference>